<dbReference type="Gene3D" id="2.50.20.20">
    <property type="match status" value="1"/>
</dbReference>
<protein>
    <submittedName>
        <fullName evidence="6">LppX_LprAFG lipoprotein</fullName>
    </submittedName>
</protein>
<keyword evidence="7" id="KW-1185">Reference proteome</keyword>
<keyword evidence="6" id="KW-0449">Lipoprotein</keyword>
<dbReference type="Pfam" id="PF07161">
    <property type="entry name" value="LppX_LprAFG"/>
    <property type="match status" value="1"/>
</dbReference>
<feature type="signal peptide" evidence="5">
    <location>
        <begin position="1"/>
        <end position="23"/>
    </location>
</feature>
<accession>A0A7G9RC89</accession>
<keyword evidence="3" id="KW-1003">Cell membrane</keyword>
<evidence type="ECO:0000256" key="5">
    <source>
        <dbReference type="SAM" id="SignalP"/>
    </source>
</evidence>
<gene>
    <name evidence="6" type="ORF">H9L09_01620</name>
</gene>
<feature type="chain" id="PRO_5028894927" evidence="5">
    <location>
        <begin position="24"/>
        <end position="293"/>
    </location>
</feature>
<dbReference type="PROSITE" id="PS51257">
    <property type="entry name" value="PROKAR_LIPOPROTEIN"/>
    <property type="match status" value="1"/>
</dbReference>
<dbReference type="GO" id="GO:0030313">
    <property type="term" value="C:cell envelope"/>
    <property type="evidence" value="ECO:0007669"/>
    <property type="project" value="UniProtKB-SubCell"/>
</dbReference>
<dbReference type="InterPro" id="IPR029046">
    <property type="entry name" value="LolA/LolB/LppX"/>
</dbReference>
<reference evidence="6 7" key="1">
    <citation type="submission" date="2020-08" db="EMBL/GenBank/DDBJ databases">
        <title>Genome sequence of Nocardioides mesophilus KACC 16243T.</title>
        <authorList>
            <person name="Hyun D.-W."/>
            <person name="Bae J.-W."/>
        </authorList>
    </citation>
    <scope>NUCLEOTIDE SEQUENCE [LARGE SCALE GENOMIC DNA]</scope>
    <source>
        <strain evidence="6 7">KACC 16243</strain>
    </source>
</reference>
<dbReference type="AlphaFoldDB" id="A0A7G9RC89"/>
<evidence type="ECO:0000256" key="3">
    <source>
        <dbReference type="ARBA" id="ARBA00022475"/>
    </source>
</evidence>
<comment type="similarity">
    <text evidence="2">Belongs to the LppX/LprAFG lipoprotein family.</text>
</comment>
<evidence type="ECO:0000256" key="2">
    <source>
        <dbReference type="ARBA" id="ARBA00009194"/>
    </source>
</evidence>
<dbReference type="EMBL" id="CP060713">
    <property type="protein sequence ID" value="QNN53214.1"/>
    <property type="molecule type" value="Genomic_DNA"/>
</dbReference>
<dbReference type="KEGG" id="nmes:H9L09_01620"/>
<keyword evidence="3" id="KW-0472">Membrane</keyword>
<sequence length="293" mass="30052">MRLTRLVATAATSALLLGVAACGGDTAEGETAAAGSAAPSTGAHAASEDPSTDASADPDPSSSAGADDADGSDGSGYDAEELLAAMKAAVLDKESSHLTMDMSGGGQPRTTAEGDVSYEGDTTSMQLTMELPQAGADKVEMRLVDGILYMAMPPMTPKGKFLEIDTTDPNSPMGDLGGITQGDPLSTFKAFDAGLQKVRYVGEESVAGEDLDHYLLTVDAKKAAAAQGAGAEAMPPGTTTIDYDLWLDSEDLMRRMEFSQGAGSIVMTMSDWGKPVTVKAPPASSLMQLPGTR</sequence>
<feature type="compositionally biased region" description="Low complexity" evidence="4">
    <location>
        <begin position="26"/>
        <end position="66"/>
    </location>
</feature>
<evidence type="ECO:0000313" key="7">
    <source>
        <dbReference type="Proteomes" id="UP000515947"/>
    </source>
</evidence>
<dbReference type="InterPro" id="IPR009830">
    <property type="entry name" value="LppX/LprAFG"/>
</dbReference>
<dbReference type="Proteomes" id="UP000515947">
    <property type="component" value="Chromosome"/>
</dbReference>
<dbReference type="SUPFAM" id="SSF89392">
    <property type="entry name" value="Prokaryotic lipoproteins and lipoprotein localization factors"/>
    <property type="match status" value="1"/>
</dbReference>
<dbReference type="RefSeq" id="WP_187579056.1">
    <property type="nucleotide sequence ID" value="NZ_CP060713.1"/>
</dbReference>
<evidence type="ECO:0000313" key="6">
    <source>
        <dbReference type="EMBL" id="QNN53214.1"/>
    </source>
</evidence>
<proteinExistence type="inferred from homology"/>
<evidence type="ECO:0000256" key="4">
    <source>
        <dbReference type="SAM" id="MobiDB-lite"/>
    </source>
</evidence>
<evidence type="ECO:0000256" key="1">
    <source>
        <dbReference type="ARBA" id="ARBA00004196"/>
    </source>
</evidence>
<organism evidence="6 7">
    <name type="scientific">Nocardioides mesophilus</name>
    <dbReference type="NCBI Taxonomy" id="433659"/>
    <lineage>
        <taxon>Bacteria</taxon>
        <taxon>Bacillati</taxon>
        <taxon>Actinomycetota</taxon>
        <taxon>Actinomycetes</taxon>
        <taxon>Propionibacteriales</taxon>
        <taxon>Nocardioidaceae</taxon>
        <taxon>Nocardioides</taxon>
    </lineage>
</organism>
<feature type="region of interest" description="Disordered" evidence="4">
    <location>
        <begin position="26"/>
        <end position="77"/>
    </location>
</feature>
<comment type="subcellular location">
    <subcellularLocation>
        <location evidence="1">Cell envelope</location>
    </subcellularLocation>
</comment>
<name>A0A7G9RC89_9ACTN</name>
<keyword evidence="5" id="KW-0732">Signal</keyword>